<dbReference type="SUPFAM" id="SSF81767">
    <property type="entry name" value="Pre-protein crosslinking domain of SecA"/>
    <property type="match status" value="1"/>
</dbReference>
<comment type="caution">
    <text evidence="16">The sequence shown here is derived from an EMBL/GenBank/DDBJ whole genome shotgun (WGS) entry which is preliminary data.</text>
</comment>
<keyword evidence="7" id="KW-0067">ATP-binding</keyword>
<keyword evidence="3" id="KW-0813">Transport</keyword>
<dbReference type="InterPro" id="IPR011130">
    <property type="entry name" value="SecA_preprotein_X-link_dom"/>
</dbReference>
<dbReference type="Pfam" id="PF01043">
    <property type="entry name" value="SecA_PP_bind"/>
    <property type="match status" value="1"/>
</dbReference>
<evidence type="ECO:0000259" key="15">
    <source>
        <dbReference type="PROSITE" id="PS51196"/>
    </source>
</evidence>
<keyword evidence="9" id="KW-1278">Translocase</keyword>
<dbReference type="GO" id="GO:0006886">
    <property type="term" value="P:intracellular protein transport"/>
    <property type="evidence" value="ECO:0007669"/>
    <property type="project" value="InterPro"/>
</dbReference>
<feature type="region of interest" description="Disordered" evidence="12">
    <location>
        <begin position="823"/>
        <end position="879"/>
    </location>
</feature>
<dbReference type="InterPro" id="IPR044722">
    <property type="entry name" value="SecA_SF2_C"/>
</dbReference>
<proteinExistence type="inferred from homology"/>
<dbReference type="GO" id="GO:0006605">
    <property type="term" value="P:protein targeting"/>
    <property type="evidence" value="ECO:0007669"/>
    <property type="project" value="InterPro"/>
</dbReference>
<evidence type="ECO:0000256" key="2">
    <source>
        <dbReference type="ARBA" id="ARBA00007650"/>
    </source>
</evidence>
<dbReference type="GO" id="GO:0005886">
    <property type="term" value="C:plasma membrane"/>
    <property type="evidence" value="ECO:0007669"/>
    <property type="project" value="TreeGrafter"/>
</dbReference>
<dbReference type="PRINTS" id="PR00906">
    <property type="entry name" value="SECA"/>
</dbReference>
<dbReference type="NCBIfam" id="TIGR00963">
    <property type="entry name" value="secA"/>
    <property type="match status" value="1"/>
</dbReference>
<dbReference type="Pfam" id="PF07517">
    <property type="entry name" value="SecA_DEAD"/>
    <property type="match status" value="1"/>
</dbReference>
<dbReference type="InterPro" id="IPR020937">
    <property type="entry name" value="SecA_CS"/>
</dbReference>
<dbReference type="PROSITE" id="PS01312">
    <property type="entry name" value="SECA"/>
    <property type="match status" value="1"/>
</dbReference>
<keyword evidence="10" id="KW-0811">Translocation</keyword>
<evidence type="ECO:0000256" key="11">
    <source>
        <dbReference type="ARBA" id="ARBA00023136"/>
    </source>
</evidence>
<dbReference type="PANTHER" id="PTHR30612:SF0">
    <property type="entry name" value="CHLOROPLAST PROTEIN-TRANSPORTING ATPASE"/>
    <property type="match status" value="1"/>
</dbReference>
<dbReference type="GO" id="GO:0005524">
    <property type="term" value="F:ATP binding"/>
    <property type="evidence" value="ECO:0007669"/>
    <property type="project" value="UniProtKB-KW"/>
</dbReference>
<dbReference type="InterPro" id="IPR000185">
    <property type="entry name" value="SecA"/>
</dbReference>
<evidence type="ECO:0000259" key="14">
    <source>
        <dbReference type="PROSITE" id="PS51194"/>
    </source>
</evidence>
<evidence type="ECO:0000313" key="16">
    <source>
        <dbReference type="EMBL" id="KKM91320.1"/>
    </source>
</evidence>
<evidence type="ECO:0000256" key="8">
    <source>
        <dbReference type="ARBA" id="ARBA00022927"/>
    </source>
</evidence>
<dbReference type="GO" id="GO:0031522">
    <property type="term" value="C:cell envelope Sec protein transport complex"/>
    <property type="evidence" value="ECO:0007669"/>
    <property type="project" value="TreeGrafter"/>
</dbReference>
<dbReference type="InterPro" id="IPR011116">
    <property type="entry name" value="SecA_Wing/Scaffold"/>
</dbReference>
<gene>
    <name evidence="16" type="ORF">LCGC14_1229720</name>
</gene>
<feature type="domain" description="Helicase C-terminal" evidence="14">
    <location>
        <begin position="418"/>
        <end position="621"/>
    </location>
</feature>
<dbReference type="NCBIfam" id="NF009538">
    <property type="entry name" value="PRK12904.1"/>
    <property type="match status" value="1"/>
</dbReference>
<dbReference type="FunFam" id="3.40.50.300:FF:000246">
    <property type="entry name" value="Preprotein translocase subunit SecA"/>
    <property type="match status" value="1"/>
</dbReference>
<dbReference type="GO" id="GO:0017038">
    <property type="term" value="P:protein import"/>
    <property type="evidence" value="ECO:0007669"/>
    <property type="project" value="InterPro"/>
</dbReference>
<dbReference type="AlphaFoldDB" id="A0A0F9NR89"/>
<feature type="compositionally biased region" description="Low complexity" evidence="12">
    <location>
        <begin position="826"/>
        <end position="842"/>
    </location>
</feature>
<dbReference type="InterPro" id="IPR027417">
    <property type="entry name" value="P-loop_NTPase"/>
</dbReference>
<dbReference type="SUPFAM" id="SSF81886">
    <property type="entry name" value="Helical scaffold and wing domains of SecA"/>
    <property type="match status" value="1"/>
</dbReference>
<comment type="similarity">
    <text evidence="2">Belongs to the SecA family.</text>
</comment>
<dbReference type="Gene3D" id="3.40.50.300">
    <property type="entry name" value="P-loop containing nucleotide triphosphate hydrolases"/>
    <property type="match status" value="3"/>
</dbReference>
<protein>
    <submittedName>
        <fullName evidence="16">Uncharacterized protein</fullName>
    </submittedName>
</protein>
<keyword evidence="6" id="KW-0547">Nucleotide-binding</keyword>
<dbReference type="SMART" id="SM00958">
    <property type="entry name" value="SecA_PP_bind"/>
    <property type="match status" value="1"/>
</dbReference>
<dbReference type="PANTHER" id="PTHR30612">
    <property type="entry name" value="SECA INNER MEMBRANE COMPONENT OF SEC PROTEIN SECRETION SYSTEM"/>
    <property type="match status" value="1"/>
</dbReference>
<reference evidence="16" key="1">
    <citation type="journal article" date="2015" name="Nature">
        <title>Complex archaea that bridge the gap between prokaryotes and eukaryotes.</title>
        <authorList>
            <person name="Spang A."/>
            <person name="Saw J.H."/>
            <person name="Jorgensen S.L."/>
            <person name="Zaremba-Niedzwiedzka K."/>
            <person name="Martijn J."/>
            <person name="Lind A.E."/>
            <person name="van Eijk R."/>
            <person name="Schleper C."/>
            <person name="Guy L."/>
            <person name="Ettema T.J."/>
        </authorList>
    </citation>
    <scope>NUCLEOTIDE SEQUENCE</scope>
</reference>
<evidence type="ECO:0000256" key="4">
    <source>
        <dbReference type="ARBA" id="ARBA00022475"/>
    </source>
</evidence>
<dbReference type="InterPro" id="IPR011115">
    <property type="entry name" value="SecA_DEAD"/>
</dbReference>
<dbReference type="GO" id="GO:0005829">
    <property type="term" value="C:cytosol"/>
    <property type="evidence" value="ECO:0007669"/>
    <property type="project" value="TreeGrafter"/>
</dbReference>
<keyword evidence="4" id="KW-1003">Cell membrane</keyword>
<dbReference type="FunFam" id="3.90.1440.10:FF:000002">
    <property type="entry name" value="Protein translocase subunit SecA"/>
    <property type="match status" value="1"/>
</dbReference>
<dbReference type="FunFam" id="3.40.50.300:FF:000429">
    <property type="entry name" value="Preprotein translocase subunit SecA"/>
    <property type="match status" value="1"/>
</dbReference>
<dbReference type="SUPFAM" id="SSF52540">
    <property type="entry name" value="P-loop containing nucleoside triphosphate hydrolases"/>
    <property type="match status" value="2"/>
</dbReference>
<dbReference type="PROSITE" id="PS51194">
    <property type="entry name" value="HELICASE_CTER"/>
    <property type="match status" value="1"/>
</dbReference>
<dbReference type="Pfam" id="PF21090">
    <property type="entry name" value="P-loop_SecA"/>
    <property type="match status" value="1"/>
</dbReference>
<evidence type="ECO:0000256" key="12">
    <source>
        <dbReference type="SAM" id="MobiDB-lite"/>
    </source>
</evidence>
<dbReference type="InterPro" id="IPR036670">
    <property type="entry name" value="SecA_X-link_sf"/>
</dbReference>
<dbReference type="PROSITE" id="PS51196">
    <property type="entry name" value="SECA_MOTOR_DEAD"/>
    <property type="match status" value="1"/>
</dbReference>
<dbReference type="CDD" id="cd18803">
    <property type="entry name" value="SF2_C_secA"/>
    <property type="match status" value="1"/>
</dbReference>
<comment type="subcellular location">
    <subcellularLocation>
        <location evidence="1">Membrane</location>
        <topology evidence="1">Peripheral membrane protein</topology>
    </subcellularLocation>
</comment>
<dbReference type="InterPro" id="IPR001650">
    <property type="entry name" value="Helicase_C-like"/>
</dbReference>
<feature type="domain" description="SecA family profile" evidence="15">
    <location>
        <begin position="3"/>
        <end position="595"/>
    </location>
</feature>
<keyword evidence="8" id="KW-0653">Protein transport</keyword>
<evidence type="ECO:0000256" key="5">
    <source>
        <dbReference type="ARBA" id="ARBA00022490"/>
    </source>
</evidence>
<keyword evidence="5" id="KW-0963">Cytoplasm</keyword>
<dbReference type="HAMAP" id="MF_01382">
    <property type="entry name" value="SecA"/>
    <property type="match status" value="1"/>
</dbReference>
<evidence type="ECO:0000256" key="6">
    <source>
        <dbReference type="ARBA" id="ARBA00022741"/>
    </source>
</evidence>
<feature type="domain" description="Helicase ATP-binding" evidence="13">
    <location>
        <begin position="89"/>
        <end position="261"/>
    </location>
</feature>
<evidence type="ECO:0000256" key="9">
    <source>
        <dbReference type="ARBA" id="ARBA00022967"/>
    </source>
</evidence>
<evidence type="ECO:0000256" key="1">
    <source>
        <dbReference type="ARBA" id="ARBA00004170"/>
    </source>
</evidence>
<name>A0A0F9NR89_9ZZZZ</name>
<dbReference type="NCBIfam" id="NF006630">
    <property type="entry name" value="PRK09200.1"/>
    <property type="match status" value="1"/>
</dbReference>
<dbReference type="EMBL" id="LAZR01006550">
    <property type="protein sequence ID" value="KKM91320.1"/>
    <property type="molecule type" value="Genomic_DNA"/>
</dbReference>
<accession>A0A0F9NR89</accession>
<evidence type="ECO:0000259" key="13">
    <source>
        <dbReference type="PROSITE" id="PS51192"/>
    </source>
</evidence>
<dbReference type="InterPro" id="IPR036266">
    <property type="entry name" value="SecA_Wing/Scaffold_sf"/>
</dbReference>
<sequence length="879" mass="99070">MVIKHLAKALRFGEGKKLKDLEAQVVQVNALEDEVSKLDDAQFSKEMAKLTKKYENGEPLEFFLPRTFALTRETAKRKLNMRHFDVQIMGGTALAQGKIAEMVTGEGKTLVATLPVALQSLTKNATHLVTVNDYLAKRDASWMAPVYDTLGISVAAIGHEVSYLYDSSIEGDDKFRQISRQEAYLAGVVYGTNSEFGFDYLRDNMANSREQKTQNSHAFAIIDEVDSILIDEARTPLIISGPAEKSGPIYNKFSKIAPALKLGEDYEIEEKTKTVSITDEGIAKAENLLGVDNLYDNVNTQLVDHLYSSLKAYALFKKDVDYVVQDGEVLIVDEFTGRLMEGRRYSEGLHQAIEAKEGVAIREENQTLATITLQNYFRMYEKLAGMTGTAATEADEFMQIYKLETVVIPTNRELIREDLADVIYKTEEAKYKAVVENVAERNEKGQPVLLGTVAIEKSELLSKMLKRRGIAHNVLNAKHHEQEAEFIAQAGKKGAVTVATNMAGRGVDIVLGGNPQDEKEAEEVKTAGGLHVIGTERHESRRIDNQLRGRSGRQGDAGSTQFFLSVGDDLMRVFAADKIKWVMEKFNLPEDQPIEHRLISKSIETAQKQVESHNFSIRKHTLEYDDVMNKQREIFYSERDKVLEHKDLSDQIKDFLTTVIEGAVASHTASAYPEEWDLKGLFTFYHQFVPIKVSEKDFDMDTITNDEIRDYLLDKAFEQLDARRKKLGNEQFNQMVQYILLEVMGERWKEHLSQLDYLREGINLRAIAQRDPLVEFKNEAYDNFQQLTESIKKDSLHYIFRAEIVEQPQSHLEEAVYDHSAYSAMSEGETTSHSSGGSQTTTYTAGPKVGRNDPCPCGKTNPDTGKPLKYKKCCGKEAS</sequence>
<dbReference type="CDD" id="cd17928">
    <property type="entry name" value="DEXDc_SecA"/>
    <property type="match status" value="1"/>
</dbReference>
<dbReference type="InterPro" id="IPR014001">
    <property type="entry name" value="Helicase_ATP-bd"/>
</dbReference>
<dbReference type="Gene3D" id="1.10.3060.10">
    <property type="entry name" value="Helical scaffold and wing domains of SecA"/>
    <property type="match status" value="1"/>
</dbReference>
<dbReference type="Gene3D" id="3.90.1440.10">
    <property type="entry name" value="SecA, preprotein cross-linking domain"/>
    <property type="match status" value="1"/>
</dbReference>
<dbReference type="Pfam" id="PF07516">
    <property type="entry name" value="SecA_SW"/>
    <property type="match status" value="1"/>
</dbReference>
<organism evidence="16">
    <name type="scientific">marine sediment metagenome</name>
    <dbReference type="NCBI Taxonomy" id="412755"/>
    <lineage>
        <taxon>unclassified sequences</taxon>
        <taxon>metagenomes</taxon>
        <taxon>ecological metagenomes</taxon>
    </lineage>
</organism>
<dbReference type="InterPro" id="IPR014018">
    <property type="entry name" value="SecA_motor_DEAD"/>
</dbReference>
<dbReference type="SMART" id="SM00957">
    <property type="entry name" value="SecA_DEAD"/>
    <property type="match status" value="1"/>
</dbReference>
<keyword evidence="11" id="KW-0472">Membrane</keyword>
<evidence type="ECO:0000256" key="7">
    <source>
        <dbReference type="ARBA" id="ARBA00022840"/>
    </source>
</evidence>
<evidence type="ECO:0000256" key="3">
    <source>
        <dbReference type="ARBA" id="ARBA00022448"/>
    </source>
</evidence>
<dbReference type="GO" id="GO:0043952">
    <property type="term" value="P:protein transport by the Sec complex"/>
    <property type="evidence" value="ECO:0007669"/>
    <property type="project" value="TreeGrafter"/>
</dbReference>
<dbReference type="PROSITE" id="PS51192">
    <property type="entry name" value="HELICASE_ATP_BIND_1"/>
    <property type="match status" value="1"/>
</dbReference>
<evidence type="ECO:0000256" key="10">
    <source>
        <dbReference type="ARBA" id="ARBA00023010"/>
    </source>
</evidence>